<evidence type="ECO:0000256" key="3">
    <source>
        <dbReference type="ARBA" id="ARBA00022670"/>
    </source>
</evidence>
<dbReference type="EMBL" id="MPRL01000098">
    <property type="protein sequence ID" value="OOZ38357.1"/>
    <property type="molecule type" value="Genomic_DNA"/>
</dbReference>
<comment type="similarity">
    <text evidence="10">Belongs to the peptidase M15 family.</text>
</comment>
<evidence type="ECO:0000256" key="2">
    <source>
        <dbReference type="ARBA" id="ARBA00004776"/>
    </source>
</evidence>
<evidence type="ECO:0000256" key="9">
    <source>
        <dbReference type="ARBA" id="ARBA00023316"/>
    </source>
</evidence>
<comment type="pathway">
    <text evidence="2">Cell wall biogenesis; cell wall polysaccharide biosynthesis.</text>
</comment>
<keyword evidence="8" id="KW-0482">Metalloprotease</keyword>
<keyword evidence="6" id="KW-0378">Hydrolase</keyword>
<evidence type="ECO:0000256" key="1">
    <source>
        <dbReference type="ARBA" id="ARBA00001947"/>
    </source>
</evidence>
<dbReference type="AlphaFoldDB" id="A0A1T2KZS5"/>
<organism evidence="12 13">
    <name type="scientific">Solemya pervernicosa gill symbiont</name>
    <dbReference type="NCBI Taxonomy" id="642797"/>
    <lineage>
        <taxon>Bacteria</taxon>
        <taxon>Pseudomonadati</taxon>
        <taxon>Pseudomonadota</taxon>
        <taxon>Gammaproteobacteria</taxon>
        <taxon>sulfur-oxidizing symbionts</taxon>
    </lineage>
</organism>
<dbReference type="SUPFAM" id="SSF55166">
    <property type="entry name" value="Hedgehog/DD-peptidase"/>
    <property type="match status" value="1"/>
</dbReference>
<dbReference type="GO" id="GO:0008237">
    <property type="term" value="F:metallopeptidase activity"/>
    <property type="evidence" value="ECO:0007669"/>
    <property type="project" value="UniProtKB-KW"/>
</dbReference>
<dbReference type="RefSeq" id="WP_236725785.1">
    <property type="nucleotide sequence ID" value="NZ_MPRL01000098.1"/>
</dbReference>
<keyword evidence="13" id="KW-1185">Reference proteome</keyword>
<reference evidence="12 13" key="1">
    <citation type="submission" date="2016-11" db="EMBL/GenBank/DDBJ databases">
        <title>Mixed transmission modes and dynamic genome evolution in an obligate animal-bacterial symbiosis.</title>
        <authorList>
            <person name="Russell S.L."/>
            <person name="Corbett-Detig R.B."/>
            <person name="Cavanaugh C.M."/>
        </authorList>
    </citation>
    <scope>NUCLEOTIDE SEQUENCE [LARGE SCALE GENOMIC DNA]</scope>
    <source>
        <strain evidence="12">Sveles-Q1</strain>
    </source>
</reference>
<keyword evidence="4" id="KW-0479">Metal-binding</keyword>
<comment type="cofactor">
    <cofactor evidence="1">
        <name>Zn(2+)</name>
        <dbReference type="ChEBI" id="CHEBI:29105"/>
    </cofactor>
</comment>
<dbReference type="InterPro" id="IPR010275">
    <property type="entry name" value="MepK"/>
</dbReference>
<dbReference type="GO" id="GO:0046872">
    <property type="term" value="F:metal ion binding"/>
    <property type="evidence" value="ECO:0007669"/>
    <property type="project" value="UniProtKB-KW"/>
</dbReference>
<dbReference type="PANTHER" id="PTHR37425:SF1">
    <property type="entry name" value="OUTER MEMBRANE PROTEIN"/>
    <property type="match status" value="1"/>
</dbReference>
<evidence type="ECO:0000256" key="6">
    <source>
        <dbReference type="ARBA" id="ARBA00022801"/>
    </source>
</evidence>
<dbReference type="Gene3D" id="3.30.1380.10">
    <property type="match status" value="1"/>
</dbReference>
<dbReference type="PANTHER" id="PTHR37425">
    <property type="match status" value="1"/>
</dbReference>
<evidence type="ECO:0000256" key="7">
    <source>
        <dbReference type="ARBA" id="ARBA00022833"/>
    </source>
</evidence>
<dbReference type="GO" id="GO:0071555">
    <property type="term" value="P:cell wall organization"/>
    <property type="evidence" value="ECO:0007669"/>
    <property type="project" value="UniProtKB-KW"/>
</dbReference>
<dbReference type="PROSITE" id="PS51318">
    <property type="entry name" value="TAT"/>
    <property type="match status" value="1"/>
</dbReference>
<evidence type="ECO:0000313" key="13">
    <source>
        <dbReference type="Proteomes" id="UP000191110"/>
    </source>
</evidence>
<dbReference type="CDD" id="cd14844">
    <property type="entry name" value="Zn-DD-carboxypeptidase_like"/>
    <property type="match status" value="1"/>
</dbReference>
<dbReference type="InterPro" id="IPR006311">
    <property type="entry name" value="TAT_signal"/>
</dbReference>
<dbReference type="InterPro" id="IPR009045">
    <property type="entry name" value="Zn_M74/Hedgehog-like"/>
</dbReference>
<evidence type="ECO:0000313" key="12">
    <source>
        <dbReference type="EMBL" id="OOZ38357.1"/>
    </source>
</evidence>
<gene>
    <name evidence="12" type="ORF">BOW53_15810</name>
</gene>
<protein>
    <recommendedName>
        <fullName evidence="11">Murein endopeptidase K</fullName>
    </recommendedName>
</protein>
<keyword evidence="5" id="KW-0732">Signal</keyword>
<name>A0A1T2KZS5_9GAMM</name>
<keyword evidence="9" id="KW-0961">Cell wall biogenesis/degradation</keyword>
<keyword evidence="3" id="KW-0645">Protease</keyword>
<comment type="caution">
    <text evidence="12">The sequence shown here is derived from an EMBL/GenBank/DDBJ whole genome shotgun (WGS) entry which is preliminary data.</text>
</comment>
<evidence type="ECO:0000256" key="4">
    <source>
        <dbReference type="ARBA" id="ARBA00022723"/>
    </source>
</evidence>
<evidence type="ECO:0000256" key="10">
    <source>
        <dbReference type="ARBA" id="ARBA00093448"/>
    </source>
</evidence>
<evidence type="ECO:0000256" key="11">
    <source>
        <dbReference type="ARBA" id="ARBA00093666"/>
    </source>
</evidence>
<dbReference type="Proteomes" id="UP000191110">
    <property type="component" value="Unassembled WGS sequence"/>
</dbReference>
<dbReference type="GO" id="GO:0006508">
    <property type="term" value="P:proteolysis"/>
    <property type="evidence" value="ECO:0007669"/>
    <property type="project" value="UniProtKB-KW"/>
</dbReference>
<sequence length="185" mass="20547">MIIDETTGTDAGRRRFLATCASGIAVAAAPTSLFAMSEASRELSFYNTHTGESLTTTYWEQGSYHPEALAEINHLLRDHRTGTDHEMNRELIDLLYRLQTKVGSHRDFHIISGYRSPKTNAMLNGKSGGVAKKSLHMQGKAIDIRLPGTDLSDLRKAALALRGGGVGYYERSNFIHVDVGRVRRW</sequence>
<evidence type="ECO:0000256" key="5">
    <source>
        <dbReference type="ARBA" id="ARBA00022729"/>
    </source>
</evidence>
<accession>A0A1T2KZS5</accession>
<keyword evidence="7" id="KW-0862">Zinc</keyword>
<evidence type="ECO:0000256" key="8">
    <source>
        <dbReference type="ARBA" id="ARBA00023049"/>
    </source>
</evidence>
<proteinExistence type="inferred from homology"/>
<dbReference type="Pfam" id="PF05951">
    <property type="entry name" value="Peptidase_M15_2"/>
    <property type="match status" value="1"/>
</dbReference>